<dbReference type="Proteomes" id="UP000326396">
    <property type="component" value="Linkage Group LG7"/>
</dbReference>
<reference evidence="1 2" key="1">
    <citation type="submission" date="2019-05" db="EMBL/GenBank/DDBJ databases">
        <title>Mikania micrantha, genome provides insights into the molecular mechanism of rapid growth.</title>
        <authorList>
            <person name="Liu B."/>
        </authorList>
    </citation>
    <scope>NUCLEOTIDE SEQUENCE [LARGE SCALE GENOMIC DNA]</scope>
    <source>
        <strain evidence="1">NLD-2019</strain>
        <tissue evidence="1">Leaf</tissue>
    </source>
</reference>
<comment type="caution">
    <text evidence="1">The sequence shown here is derived from an EMBL/GenBank/DDBJ whole genome shotgun (WGS) entry which is preliminary data.</text>
</comment>
<accession>A0A5N6M5E8</accession>
<dbReference type="AlphaFoldDB" id="A0A5N6M5E8"/>
<keyword evidence="2" id="KW-1185">Reference proteome</keyword>
<evidence type="ECO:0000313" key="2">
    <source>
        <dbReference type="Proteomes" id="UP000326396"/>
    </source>
</evidence>
<proteinExistence type="predicted"/>
<protein>
    <recommendedName>
        <fullName evidence="3">DUF4283 domain-containing protein</fullName>
    </recommendedName>
</protein>
<evidence type="ECO:0000313" key="1">
    <source>
        <dbReference type="EMBL" id="KAD3068968.1"/>
    </source>
</evidence>
<evidence type="ECO:0008006" key="3">
    <source>
        <dbReference type="Google" id="ProtNLM"/>
    </source>
</evidence>
<gene>
    <name evidence="1" type="ORF">E3N88_36848</name>
</gene>
<dbReference type="EMBL" id="SZYD01000017">
    <property type="protein sequence ID" value="KAD3068968.1"/>
    <property type="molecule type" value="Genomic_DNA"/>
</dbReference>
<name>A0A5N6M5E8_9ASTR</name>
<sequence length="287" mass="32768">MDAGESPEETTGELQFQQKGGNIILRRKPTRRDSSSMLRRLNANDFLYTGGLKSLISFNETYLAREFIQNSRPSWNNVFRSVALWEGQELTVERIVSLNIHGVPLLDRDETTYNKIGEKFGRVLISSEFSWSDEDVSYGKVHILALGGERIDEKISLSCRNNEYPVLVTEDLTTWIPTIDDSPEEDEEEEFMKSIVSSWKNILKVQVDLSHLDNWIGLGALKDRFPFLFSIELNKRCVVKDRLPPLPGLDFSWAWKLQNASALDPSQINICRSSIPPITFNPIVQDS</sequence>
<organism evidence="1 2">
    <name type="scientific">Mikania micrantha</name>
    <name type="common">bitter vine</name>
    <dbReference type="NCBI Taxonomy" id="192012"/>
    <lineage>
        <taxon>Eukaryota</taxon>
        <taxon>Viridiplantae</taxon>
        <taxon>Streptophyta</taxon>
        <taxon>Embryophyta</taxon>
        <taxon>Tracheophyta</taxon>
        <taxon>Spermatophyta</taxon>
        <taxon>Magnoliopsida</taxon>
        <taxon>eudicotyledons</taxon>
        <taxon>Gunneridae</taxon>
        <taxon>Pentapetalae</taxon>
        <taxon>asterids</taxon>
        <taxon>campanulids</taxon>
        <taxon>Asterales</taxon>
        <taxon>Asteraceae</taxon>
        <taxon>Asteroideae</taxon>
        <taxon>Heliantheae alliance</taxon>
        <taxon>Eupatorieae</taxon>
        <taxon>Mikania</taxon>
    </lineage>
</organism>
<dbReference type="OrthoDB" id="1750508at2759"/>